<dbReference type="PANTHER" id="PTHR43304">
    <property type="entry name" value="PHYTOCHROME-LIKE PROTEIN CPH1"/>
    <property type="match status" value="1"/>
</dbReference>
<evidence type="ECO:0000256" key="6">
    <source>
        <dbReference type="SAM" id="Coils"/>
    </source>
</evidence>
<gene>
    <name evidence="9" type="ORF">CLV31_11323</name>
</gene>
<sequence length="449" mass="50666">MDFWNRYRAFIWENIPLESPMNSLDYWRDYLFRVMMLYLIPLSIVALIPSFFVSYLGGHLTLILFDFFAIACIGVIGFTKFLSISAKKVLLILITNALALVLMLELGSFGPGLMYLVASGVFISLLFSSKRSWLGVFSGVLVCILVGLELNYSFLYPENGEKIEWVGWLAISINVLFINGVIALVVPILFEKMQQSILARQKIEELLLGKQDDLNTLIQELEIKNSNLSQLIKGVSEDLQEPLRNILSFLGQLKRRFGQDMDPKAQLYIDFAMDGGRKMREIILGLLDLAQIGRNPEEYESFELSEVVEKVMFLQKKKIQISNARIEVDSPLPKIKTSKTYLIQALNELVSNALKFQNPEVSPKIWISCEDIGCSWKFSVSDNGLGFDCKASLDPFVVFSRLHPERETEGFGIGLALVKKISENLRGSVWAESVPGEGSVFFLKIPKAA</sequence>
<protein>
    <recommendedName>
        <fullName evidence="2">histidine kinase</fullName>
        <ecNumber evidence="2">2.7.13.3</ecNumber>
    </recommendedName>
</protein>
<feature type="transmembrane region" description="Helical" evidence="7">
    <location>
        <begin position="62"/>
        <end position="82"/>
    </location>
</feature>
<evidence type="ECO:0000259" key="8">
    <source>
        <dbReference type="PROSITE" id="PS50109"/>
    </source>
</evidence>
<dbReference type="Proteomes" id="UP000248917">
    <property type="component" value="Unassembled WGS sequence"/>
</dbReference>
<dbReference type="EMBL" id="QKTX01000013">
    <property type="protein sequence ID" value="PZV79708.1"/>
    <property type="molecule type" value="Genomic_DNA"/>
</dbReference>
<dbReference type="Pfam" id="PF02518">
    <property type="entry name" value="HATPase_c"/>
    <property type="match status" value="1"/>
</dbReference>
<keyword evidence="5" id="KW-0418">Kinase</keyword>
<feature type="domain" description="Histidine kinase" evidence="8">
    <location>
        <begin position="234"/>
        <end position="449"/>
    </location>
</feature>
<dbReference type="PRINTS" id="PR00344">
    <property type="entry name" value="BCTRLSENSOR"/>
</dbReference>
<keyword evidence="6" id="KW-0175">Coiled coil</keyword>
<keyword evidence="4" id="KW-0808">Transferase</keyword>
<dbReference type="OrthoDB" id="890870at2"/>
<reference evidence="9 10" key="1">
    <citation type="submission" date="2018-06" db="EMBL/GenBank/DDBJ databases">
        <title>Genomic Encyclopedia of Archaeal and Bacterial Type Strains, Phase II (KMG-II): from individual species to whole genera.</title>
        <authorList>
            <person name="Goeker M."/>
        </authorList>
    </citation>
    <scope>NUCLEOTIDE SEQUENCE [LARGE SCALE GENOMIC DNA]</scope>
    <source>
        <strain evidence="9 10">T4</strain>
    </source>
</reference>
<keyword evidence="7" id="KW-1133">Transmembrane helix</keyword>
<feature type="coiled-coil region" evidence="6">
    <location>
        <begin position="211"/>
        <end position="238"/>
    </location>
</feature>
<evidence type="ECO:0000313" key="10">
    <source>
        <dbReference type="Proteomes" id="UP000248917"/>
    </source>
</evidence>
<dbReference type="SUPFAM" id="SSF47384">
    <property type="entry name" value="Homodimeric domain of signal transducing histidine kinase"/>
    <property type="match status" value="1"/>
</dbReference>
<evidence type="ECO:0000256" key="5">
    <source>
        <dbReference type="ARBA" id="ARBA00022777"/>
    </source>
</evidence>
<dbReference type="Pfam" id="PF20969">
    <property type="entry name" value="MASE11"/>
    <property type="match status" value="1"/>
</dbReference>
<dbReference type="Gene3D" id="1.10.287.130">
    <property type="match status" value="1"/>
</dbReference>
<dbReference type="PANTHER" id="PTHR43304:SF1">
    <property type="entry name" value="PAC DOMAIN-CONTAINING PROTEIN"/>
    <property type="match status" value="1"/>
</dbReference>
<dbReference type="Gene3D" id="3.30.565.10">
    <property type="entry name" value="Histidine kinase-like ATPase, C-terminal domain"/>
    <property type="match status" value="1"/>
</dbReference>
<dbReference type="InterPro" id="IPR005467">
    <property type="entry name" value="His_kinase_dom"/>
</dbReference>
<dbReference type="SUPFAM" id="SSF55874">
    <property type="entry name" value="ATPase domain of HSP90 chaperone/DNA topoisomerase II/histidine kinase"/>
    <property type="match status" value="1"/>
</dbReference>
<dbReference type="EC" id="2.7.13.3" evidence="2"/>
<proteinExistence type="predicted"/>
<feature type="transmembrane region" description="Helical" evidence="7">
    <location>
        <begin position="30"/>
        <end position="56"/>
    </location>
</feature>
<evidence type="ECO:0000256" key="1">
    <source>
        <dbReference type="ARBA" id="ARBA00000085"/>
    </source>
</evidence>
<dbReference type="InterPro" id="IPR052162">
    <property type="entry name" value="Sensor_kinase/Photoreceptor"/>
</dbReference>
<evidence type="ECO:0000256" key="2">
    <source>
        <dbReference type="ARBA" id="ARBA00012438"/>
    </source>
</evidence>
<keyword evidence="3" id="KW-0597">Phosphoprotein</keyword>
<dbReference type="InterPro" id="IPR036890">
    <property type="entry name" value="HATPase_C_sf"/>
</dbReference>
<comment type="catalytic activity">
    <reaction evidence="1">
        <text>ATP + protein L-histidine = ADP + protein N-phospho-L-histidine.</text>
        <dbReference type="EC" id="2.7.13.3"/>
    </reaction>
</comment>
<dbReference type="InterPro" id="IPR003661">
    <property type="entry name" value="HisK_dim/P_dom"/>
</dbReference>
<dbReference type="RefSeq" id="WP_111393952.1">
    <property type="nucleotide sequence ID" value="NZ_QKTX01000013.1"/>
</dbReference>
<dbReference type="InterPro" id="IPR048437">
    <property type="entry name" value="MASE11"/>
</dbReference>
<dbReference type="InterPro" id="IPR003594">
    <property type="entry name" value="HATPase_dom"/>
</dbReference>
<evidence type="ECO:0000256" key="7">
    <source>
        <dbReference type="SAM" id="Phobius"/>
    </source>
</evidence>
<evidence type="ECO:0000256" key="4">
    <source>
        <dbReference type="ARBA" id="ARBA00022679"/>
    </source>
</evidence>
<dbReference type="SMART" id="SM00388">
    <property type="entry name" value="HisKA"/>
    <property type="match status" value="1"/>
</dbReference>
<feature type="transmembrane region" description="Helical" evidence="7">
    <location>
        <begin position="134"/>
        <end position="154"/>
    </location>
</feature>
<keyword evidence="7" id="KW-0812">Transmembrane</keyword>
<dbReference type="SMART" id="SM00387">
    <property type="entry name" value="HATPase_c"/>
    <property type="match status" value="1"/>
</dbReference>
<evidence type="ECO:0000256" key="3">
    <source>
        <dbReference type="ARBA" id="ARBA00022553"/>
    </source>
</evidence>
<dbReference type="PROSITE" id="PS50109">
    <property type="entry name" value="HIS_KIN"/>
    <property type="match status" value="1"/>
</dbReference>
<keyword evidence="7" id="KW-0472">Membrane</keyword>
<dbReference type="GO" id="GO:0000155">
    <property type="term" value="F:phosphorelay sensor kinase activity"/>
    <property type="evidence" value="ECO:0007669"/>
    <property type="project" value="InterPro"/>
</dbReference>
<name>A0A326RNK0_9BACT</name>
<dbReference type="AlphaFoldDB" id="A0A326RNK0"/>
<dbReference type="InterPro" id="IPR036097">
    <property type="entry name" value="HisK_dim/P_sf"/>
</dbReference>
<organism evidence="9 10">
    <name type="scientific">Algoriphagus aquaeductus</name>
    <dbReference type="NCBI Taxonomy" id="475299"/>
    <lineage>
        <taxon>Bacteria</taxon>
        <taxon>Pseudomonadati</taxon>
        <taxon>Bacteroidota</taxon>
        <taxon>Cytophagia</taxon>
        <taxon>Cytophagales</taxon>
        <taxon>Cyclobacteriaceae</taxon>
        <taxon>Algoriphagus</taxon>
    </lineage>
</organism>
<feature type="transmembrane region" description="Helical" evidence="7">
    <location>
        <begin position="166"/>
        <end position="190"/>
    </location>
</feature>
<dbReference type="InterPro" id="IPR004358">
    <property type="entry name" value="Sig_transdc_His_kin-like_C"/>
</dbReference>
<accession>A0A326RNK0</accession>
<keyword evidence="10" id="KW-1185">Reference proteome</keyword>
<evidence type="ECO:0000313" key="9">
    <source>
        <dbReference type="EMBL" id="PZV79708.1"/>
    </source>
</evidence>
<comment type="caution">
    <text evidence="9">The sequence shown here is derived from an EMBL/GenBank/DDBJ whole genome shotgun (WGS) entry which is preliminary data.</text>
</comment>